<evidence type="ECO:0000256" key="4">
    <source>
        <dbReference type="PROSITE-ProRule" id="PRU10100"/>
    </source>
</evidence>
<evidence type="ECO:0000256" key="2">
    <source>
        <dbReference type="ARBA" id="ARBA00022801"/>
    </source>
</evidence>
<dbReference type="InterPro" id="IPR040919">
    <property type="entry name" value="Asparaginase_C"/>
</dbReference>
<dbReference type="Proteomes" id="UP000608850">
    <property type="component" value="Unassembled WGS sequence"/>
</dbReference>
<dbReference type="InterPro" id="IPR020827">
    <property type="entry name" value="Asparaginase/glutaminase_AS1"/>
</dbReference>
<keyword evidence="8" id="KW-1185">Reference proteome</keyword>
<dbReference type="InterPro" id="IPR004550">
    <property type="entry name" value="AsnASE_II"/>
</dbReference>
<dbReference type="InterPro" id="IPR006034">
    <property type="entry name" value="Asparaginase/glutaminase-like"/>
</dbReference>
<comment type="caution">
    <text evidence="7">The sequence shown here is derived from an EMBL/GenBank/DDBJ whole genome shotgun (WGS) entry which is preliminary data.</text>
</comment>
<dbReference type="CDD" id="cd08964">
    <property type="entry name" value="L-asparaginase_II"/>
    <property type="match status" value="1"/>
</dbReference>
<evidence type="ECO:0000313" key="8">
    <source>
        <dbReference type="Proteomes" id="UP000608850"/>
    </source>
</evidence>
<organism evidence="7 8">
    <name type="scientific">Halarchaeum nitratireducens</name>
    <dbReference type="NCBI Taxonomy" id="489913"/>
    <lineage>
        <taxon>Archaea</taxon>
        <taxon>Methanobacteriati</taxon>
        <taxon>Methanobacteriota</taxon>
        <taxon>Stenosarchaea group</taxon>
        <taxon>Halobacteria</taxon>
        <taxon>Halobacteriales</taxon>
        <taxon>Halobacteriaceae</taxon>
    </lineage>
</organism>
<sequence>MTMSSKVVVLGTGGTIASTDGDDGATPSRSGTELVDAVPGIETHADLDVREVVQTPSFDIDPDDIAAVARGARDAAAEGATGVVVTHGTDTMEESAYYLDLVLDLPIPVVLTGAQRRPDEVSPDGPSNLLTAVRAATSEHLAGAGGVYVAFDEELHAARDVTKAHTSALSTFVSPDACPIVRFTREGERVLRAPGSRSVTLDVTETSADVEMVKTGVGVGARQLRAALDAGVDGIVVEGTGLGNTTGALGDAIADAVDAGTPVVLTSRCHAGAVAPVYGTSGGGETLHRHGVISGDDLPAHKARVKLMLALAASDGDGGTVRDAFA</sequence>
<dbReference type="InterPro" id="IPR037152">
    <property type="entry name" value="L-asparaginase_N_sf"/>
</dbReference>
<dbReference type="Pfam" id="PF17763">
    <property type="entry name" value="Asparaginase_C"/>
    <property type="match status" value="1"/>
</dbReference>
<dbReference type="EMBL" id="BMOQ01000006">
    <property type="protein sequence ID" value="GGN21080.1"/>
    <property type="molecule type" value="Genomic_DNA"/>
</dbReference>
<gene>
    <name evidence="7" type="ORF">GCM10009021_22930</name>
</gene>
<evidence type="ECO:0000259" key="6">
    <source>
        <dbReference type="Pfam" id="PF17763"/>
    </source>
</evidence>
<keyword evidence="2" id="KW-0378">Hydrolase</keyword>
<dbReference type="PANTHER" id="PTHR11707">
    <property type="entry name" value="L-ASPARAGINASE"/>
    <property type="match status" value="1"/>
</dbReference>
<dbReference type="SUPFAM" id="SSF53774">
    <property type="entry name" value="Glutaminase/Asparaginase"/>
    <property type="match status" value="1"/>
</dbReference>
<dbReference type="InterPro" id="IPR036152">
    <property type="entry name" value="Asp/glu_Ase-like_sf"/>
</dbReference>
<dbReference type="InterPro" id="IPR027474">
    <property type="entry name" value="L-asparaginase_N"/>
</dbReference>
<evidence type="ECO:0000256" key="3">
    <source>
        <dbReference type="PROSITE-ProRule" id="PRU10099"/>
    </source>
</evidence>
<dbReference type="AlphaFoldDB" id="A0A830GDJ8"/>
<dbReference type="PROSITE" id="PS00144">
    <property type="entry name" value="ASN_GLN_ASE_1"/>
    <property type="match status" value="1"/>
</dbReference>
<dbReference type="GO" id="GO:0004067">
    <property type="term" value="F:asparaginase activity"/>
    <property type="evidence" value="ECO:0007669"/>
    <property type="project" value="UniProtKB-UniRule"/>
</dbReference>
<dbReference type="InterPro" id="IPR027473">
    <property type="entry name" value="L-asparaginase_C"/>
</dbReference>
<dbReference type="PRINTS" id="PR00139">
    <property type="entry name" value="ASNGLNASE"/>
</dbReference>
<dbReference type="InterPro" id="IPR027475">
    <property type="entry name" value="Asparaginase/glutaminase_AS2"/>
</dbReference>
<evidence type="ECO:0000259" key="5">
    <source>
        <dbReference type="Pfam" id="PF00710"/>
    </source>
</evidence>
<dbReference type="Gene3D" id="3.40.50.40">
    <property type="match status" value="1"/>
</dbReference>
<dbReference type="Gene3D" id="3.40.50.1170">
    <property type="entry name" value="L-asparaginase, N-terminal domain"/>
    <property type="match status" value="1"/>
</dbReference>
<name>A0A830GDJ8_9EURY</name>
<proteinExistence type="inferred from homology"/>
<dbReference type="SFLD" id="SFLDS00057">
    <property type="entry name" value="Glutaminase/Asparaginase"/>
    <property type="match status" value="1"/>
</dbReference>
<protein>
    <submittedName>
        <fullName evidence="7">L-asparaginase</fullName>
    </submittedName>
</protein>
<feature type="active site" evidence="4">
    <location>
        <position position="89"/>
    </location>
</feature>
<feature type="domain" description="L-asparaginase N-terminal" evidence="5">
    <location>
        <begin position="6"/>
        <end position="186"/>
    </location>
</feature>
<reference evidence="7 8" key="1">
    <citation type="journal article" date="2019" name="Int. J. Syst. Evol. Microbiol.">
        <title>The Global Catalogue of Microorganisms (GCM) 10K type strain sequencing project: providing services to taxonomists for standard genome sequencing and annotation.</title>
        <authorList>
            <consortium name="The Broad Institute Genomics Platform"/>
            <consortium name="The Broad Institute Genome Sequencing Center for Infectious Disease"/>
            <person name="Wu L."/>
            <person name="Ma J."/>
        </authorList>
    </citation>
    <scope>NUCLEOTIDE SEQUENCE [LARGE SCALE GENOMIC DNA]</scope>
    <source>
        <strain evidence="7 8">JCM 16331</strain>
    </source>
</reference>
<dbReference type="PIRSF" id="PIRSF001220">
    <property type="entry name" value="L-ASNase_gatD"/>
    <property type="match status" value="1"/>
</dbReference>
<evidence type="ECO:0000256" key="1">
    <source>
        <dbReference type="ARBA" id="ARBA00010518"/>
    </source>
</evidence>
<dbReference type="GO" id="GO:0006528">
    <property type="term" value="P:asparagine metabolic process"/>
    <property type="evidence" value="ECO:0007669"/>
    <property type="project" value="InterPro"/>
</dbReference>
<feature type="active site" evidence="3">
    <location>
        <position position="15"/>
    </location>
</feature>
<dbReference type="Pfam" id="PF00710">
    <property type="entry name" value="Asparaginase"/>
    <property type="match status" value="1"/>
</dbReference>
<accession>A0A830GDJ8</accession>
<evidence type="ECO:0000313" key="7">
    <source>
        <dbReference type="EMBL" id="GGN21080.1"/>
    </source>
</evidence>
<dbReference type="PANTHER" id="PTHR11707:SF28">
    <property type="entry name" value="60 KDA LYSOPHOSPHOLIPASE"/>
    <property type="match status" value="1"/>
</dbReference>
<comment type="similarity">
    <text evidence="1">Belongs to the asparaginase 1 family.</text>
</comment>
<dbReference type="PROSITE" id="PS51732">
    <property type="entry name" value="ASN_GLN_ASE_3"/>
    <property type="match status" value="1"/>
</dbReference>
<dbReference type="PIRSF" id="PIRSF500176">
    <property type="entry name" value="L_ASNase"/>
    <property type="match status" value="1"/>
</dbReference>
<dbReference type="PROSITE" id="PS00917">
    <property type="entry name" value="ASN_GLN_ASE_2"/>
    <property type="match status" value="1"/>
</dbReference>
<feature type="domain" description="Asparaginase/glutaminase C-terminal" evidence="6">
    <location>
        <begin position="209"/>
        <end position="325"/>
    </location>
</feature>
<dbReference type="SMART" id="SM00870">
    <property type="entry name" value="Asparaginase"/>
    <property type="match status" value="1"/>
</dbReference>